<dbReference type="PANTHER" id="PTHR33371:SF4">
    <property type="entry name" value="INTERMEMBRANE PHOSPHOLIPID TRANSPORT SYSTEM BINDING PROTEIN MLAD"/>
    <property type="match status" value="1"/>
</dbReference>
<dbReference type="InterPro" id="IPR024516">
    <property type="entry name" value="Mce_C"/>
</dbReference>
<dbReference type="Proteomes" id="UP000042997">
    <property type="component" value="Unassembled WGS sequence"/>
</dbReference>
<feature type="domain" description="Mammalian cell entry C-terminal" evidence="2">
    <location>
        <begin position="118"/>
        <end position="309"/>
    </location>
</feature>
<dbReference type="EMBL" id="CCSD01000030">
    <property type="protein sequence ID" value="CDZ87135.1"/>
    <property type="molecule type" value="Genomic_DNA"/>
</dbReference>
<gene>
    <name evidence="3" type="primary">mce7D</name>
    <name evidence="3" type="ORF">RHRU231_210061</name>
</gene>
<dbReference type="GO" id="GO:0005576">
    <property type="term" value="C:extracellular region"/>
    <property type="evidence" value="ECO:0007669"/>
    <property type="project" value="TreeGrafter"/>
</dbReference>
<proteinExistence type="predicted"/>
<accession>A0A098BFV7</accession>
<organism evidence="3 4">
    <name type="scientific">Rhodococcus ruber</name>
    <dbReference type="NCBI Taxonomy" id="1830"/>
    <lineage>
        <taxon>Bacteria</taxon>
        <taxon>Bacillati</taxon>
        <taxon>Actinomycetota</taxon>
        <taxon>Actinomycetes</taxon>
        <taxon>Mycobacteriales</taxon>
        <taxon>Nocardiaceae</taxon>
        <taxon>Rhodococcus</taxon>
    </lineage>
</organism>
<name>A0A098BFV7_9NOCA</name>
<dbReference type="NCBIfam" id="TIGR00996">
    <property type="entry name" value="Mtu_fam_mce"/>
    <property type="match status" value="1"/>
</dbReference>
<reference evidence="3 4" key="1">
    <citation type="journal article" date="2014" name="Genome Announc.">
        <title>Draft Genome Sequence of Propane- and Butane-Oxidizing Actinobacterium Rhodococcus ruber IEGM 231.</title>
        <authorList>
            <person name="Ivshina I.B."/>
            <person name="Kuyukina M.S."/>
            <person name="Krivoruchko A.V."/>
            <person name="Barbe V."/>
            <person name="Fischer C."/>
        </authorList>
    </citation>
    <scope>NUCLEOTIDE SEQUENCE [LARGE SCALE GENOMIC DNA]</scope>
</reference>
<dbReference type="InterPro" id="IPR003399">
    <property type="entry name" value="Mce/MlaD"/>
</dbReference>
<feature type="domain" description="Mce/MlaD" evidence="1">
    <location>
        <begin position="38"/>
        <end position="112"/>
    </location>
</feature>
<dbReference type="Pfam" id="PF02470">
    <property type="entry name" value="MlaD"/>
    <property type="match status" value="1"/>
</dbReference>
<sequence>MKGTRRPTVRMPAKVLLLIVVIVAVVAGTGAWVAKNATHHISAYFRSATGLYVGDRVMILGVQVGRVNEIAPEGDRVRIEFEYDGDYDVPADAQAVIVAPVLVTGRYIQLAPAYTGGEKMQDGQTIPVERTAVPVEFDEVKEQVVKLAQDVGRTPENPNGSLNDFVSNTADTLRGNGQTLHDSLVKLSDASSTLSKGGEDLFASVRNLQSFTSALAANEQQITAFSRELATTSSVLNANRTELDALLNSMLVTFGEVTQFLQDNRGALTTDVGKLTDITRQLVDREDALASILHTAPTTLSNFYNIYDPDSNSLTAAIAVSDTPDPRSLICALLTTVDAPADECIKTTGALATGLVQPPGAPAPSGGTR</sequence>
<dbReference type="OrthoDB" id="4516955at2"/>
<dbReference type="AlphaFoldDB" id="A0A098BFV7"/>
<protein>
    <submittedName>
        <fullName evidence="3">Putative Mce family protein</fullName>
    </submittedName>
</protein>
<evidence type="ECO:0000313" key="4">
    <source>
        <dbReference type="Proteomes" id="UP000042997"/>
    </source>
</evidence>
<evidence type="ECO:0000259" key="1">
    <source>
        <dbReference type="Pfam" id="PF02470"/>
    </source>
</evidence>
<dbReference type="InterPro" id="IPR052336">
    <property type="entry name" value="MlaD_Phospholipid_Transporter"/>
</dbReference>
<dbReference type="PANTHER" id="PTHR33371">
    <property type="entry name" value="INTERMEMBRANE PHOSPHOLIPID TRANSPORT SYSTEM BINDING PROTEIN MLAD-RELATED"/>
    <property type="match status" value="1"/>
</dbReference>
<dbReference type="Pfam" id="PF11887">
    <property type="entry name" value="Mce4_CUP1"/>
    <property type="match status" value="1"/>
</dbReference>
<evidence type="ECO:0000313" key="3">
    <source>
        <dbReference type="EMBL" id="CDZ87135.1"/>
    </source>
</evidence>
<evidence type="ECO:0000259" key="2">
    <source>
        <dbReference type="Pfam" id="PF11887"/>
    </source>
</evidence>
<dbReference type="InterPro" id="IPR005693">
    <property type="entry name" value="Mce"/>
</dbReference>